<evidence type="ECO:0000313" key="3">
    <source>
        <dbReference type="Proteomes" id="UP001482620"/>
    </source>
</evidence>
<feature type="region of interest" description="Disordered" evidence="1">
    <location>
        <begin position="1"/>
        <end position="28"/>
    </location>
</feature>
<evidence type="ECO:0000256" key="1">
    <source>
        <dbReference type="SAM" id="MobiDB-lite"/>
    </source>
</evidence>
<keyword evidence="3" id="KW-1185">Reference proteome</keyword>
<feature type="compositionally biased region" description="Polar residues" evidence="1">
    <location>
        <begin position="89"/>
        <end position="112"/>
    </location>
</feature>
<feature type="compositionally biased region" description="Polar residues" evidence="1">
    <location>
        <begin position="1"/>
        <end position="25"/>
    </location>
</feature>
<gene>
    <name evidence="2" type="ORF">ILYODFUR_001462</name>
</gene>
<accession>A0ABV0STJ5</accession>
<feature type="region of interest" description="Disordered" evidence="1">
    <location>
        <begin position="89"/>
        <end position="120"/>
    </location>
</feature>
<dbReference type="EMBL" id="JAHRIQ010011649">
    <property type="protein sequence ID" value="MEQ2223864.1"/>
    <property type="molecule type" value="Genomic_DNA"/>
</dbReference>
<dbReference type="Proteomes" id="UP001482620">
    <property type="component" value="Unassembled WGS sequence"/>
</dbReference>
<comment type="caution">
    <text evidence="2">The sequence shown here is derived from an EMBL/GenBank/DDBJ whole genome shotgun (WGS) entry which is preliminary data.</text>
</comment>
<evidence type="ECO:0000313" key="2">
    <source>
        <dbReference type="EMBL" id="MEQ2223864.1"/>
    </source>
</evidence>
<sequence length="314" mass="34685">MNNGVNIKVLSQSQKDAGVSSSLPLPQTMMPLPKMDSKQYSGLPIPKVQYQLTARGQSAYFSSSASSGPADVVRGKALKANLVQQKTGMYSNRGPATTERTNGTCSAYSSPQIPKRDIPRSKDTLDLRNSALTHKALRDLQLKRNINKNWTFGKSRLRNLDNAREGDTFLKLSANFHSGQERGHLLYTKGTNGNEKSCPPSAGLEHFQRDVRDISNQDLGTFVGDLFGNKPRDSYQKFNMKRRGSEPGKISMAAIAPFRFRFQVSEDTDTTLDDLSDCSSDSMEVCCDDFGESAALGLFGSLEAMRWSIRRFGC</sequence>
<proteinExistence type="predicted"/>
<protein>
    <submittedName>
        <fullName evidence="2">Uncharacterized protein</fullName>
    </submittedName>
</protein>
<reference evidence="2 3" key="1">
    <citation type="submission" date="2021-06" db="EMBL/GenBank/DDBJ databases">
        <authorList>
            <person name="Palmer J.M."/>
        </authorList>
    </citation>
    <scope>NUCLEOTIDE SEQUENCE [LARGE SCALE GENOMIC DNA]</scope>
    <source>
        <strain evidence="3">if_2019</strain>
        <tissue evidence="2">Muscle</tissue>
    </source>
</reference>
<organism evidence="2 3">
    <name type="scientific">Ilyodon furcidens</name>
    <name type="common">goldbreast splitfin</name>
    <dbReference type="NCBI Taxonomy" id="33524"/>
    <lineage>
        <taxon>Eukaryota</taxon>
        <taxon>Metazoa</taxon>
        <taxon>Chordata</taxon>
        <taxon>Craniata</taxon>
        <taxon>Vertebrata</taxon>
        <taxon>Euteleostomi</taxon>
        <taxon>Actinopterygii</taxon>
        <taxon>Neopterygii</taxon>
        <taxon>Teleostei</taxon>
        <taxon>Neoteleostei</taxon>
        <taxon>Acanthomorphata</taxon>
        <taxon>Ovalentaria</taxon>
        <taxon>Atherinomorphae</taxon>
        <taxon>Cyprinodontiformes</taxon>
        <taxon>Goodeidae</taxon>
        <taxon>Ilyodon</taxon>
    </lineage>
</organism>
<name>A0ABV0STJ5_9TELE</name>